<keyword evidence="8" id="KW-1185">Reference proteome</keyword>
<dbReference type="GO" id="GO:0016020">
    <property type="term" value="C:membrane"/>
    <property type="evidence" value="ECO:0007669"/>
    <property type="project" value="UniProtKB-SubCell"/>
</dbReference>
<keyword evidence="2 5" id="KW-0812">Transmembrane</keyword>
<dbReference type="SUPFAM" id="SSF81321">
    <property type="entry name" value="Family A G protein-coupled receptor-like"/>
    <property type="match status" value="1"/>
</dbReference>
<evidence type="ECO:0000256" key="3">
    <source>
        <dbReference type="ARBA" id="ARBA00022989"/>
    </source>
</evidence>
<dbReference type="InterPro" id="IPR053352">
    <property type="entry name" value="FMRFamide_rcpt"/>
</dbReference>
<protein>
    <submittedName>
        <fullName evidence="7">G_PROTEIN_RECEP_F1_2 domain-containing protein</fullName>
    </submittedName>
</protein>
<dbReference type="EnsemblMetazoa" id="CJA30982a.1">
    <property type="protein sequence ID" value="CJA30982a.1"/>
    <property type="gene ID" value="WBGene00206829"/>
</dbReference>
<reference evidence="8" key="1">
    <citation type="submission" date="2010-08" db="EMBL/GenBank/DDBJ databases">
        <authorList>
            <consortium name="Caenorhabditis japonica Sequencing Consortium"/>
            <person name="Wilson R.K."/>
        </authorList>
    </citation>
    <scope>NUCLEOTIDE SEQUENCE [LARGE SCALE GENOMIC DNA]</scope>
    <source>
        <strain evidence="8">DF5081</strain>
    </source>
</reference>
<keyword evidence="3 5" id="KW-1133">Transmembrane helix</keyword>
<feature type="transmembrane region" description="Helical" evidence="5">
    <location>
        <begin position="44"/>
        <end position="60"/>
    </location>
</feature>
<evidence type="ECO:0000256" key="1">
    <source>
        <dbReference type="ARBA" id="ARBA00004370"/>
    </source>
</evidence>
<evidence type="ECO:0000256" key="4">
    <source>
        <dbReference type="ARBA" id="ARBA00023136"/>
    </source>
</evidence>
<comment type="subcellular location">
    <subcellularLocation>
        <location evidence="1">Membrane</location>
    </subcellularLocation>
</comment>
<dbReference type="AlphaFoldDB" id="A0A8R1IBA0"/>
<organism evidence="7 8">
    <name type="scientific">Caenorhabditis japonica</name>
    <dbReference type="NCBI Taxonomy" id="281687"/>
    <lineage>
        <taxon>Eukaryota</taxon>
        <taxon>Metazoa</taxon>
        <taxon>Ecdysozoa</taxon>
        <taxon>Nematoda</taxon>
        <taxon>Chromadorea</taxon>
        <taxon>Rhabditida</taxon>
        <taxon>Rhabditina</taxon>
        <taxon>Rhabditomorpha</taxon>
        <taxon>Rhabditoidea</taxon>
        <taxon>Rhabditidae</taxon>
        <taxon>Peloderinae</taxon>
        <taxon>Caenorhabditis</taxon>
    </lineage>
</organism>
<dbReference type="PANTHER" id="PTHR47323">
    <property type="entry name" value="FMRFAMIDE PEPTIDE RECEPTOR FAMILY-RELATED"/>
    <property type="match status" value="1"/>
</dbReference>
<evidence type="ECO:0000313" key="7">
    <source>
        <dbReference type="EnsemblMetazoa" id="CJA30982a.1"/>
    </source>
</evidence>
<name>A0A8R1IBA0_CAEJA</name>
<reference evidence="7" key="2">
    <citation type="submission" date="2022-06" db="UniProtKB">
        <authorList>
            <consortium name="EnsemblMetazoa"/>
        </authorList>
    </citation>
    <scope>IDENTIFICATION</scope>
    <source>
        <strain evidence="7">DF5081</strain>
    </source>
</reference>
<sequence>MMIMVVIVFLVCYVFSFVLNIAEIIDSTIFNSPFGYFLNDINNVLVVVNSSSAFIFYYTYSTRYRNQARALPGIRWFTSFSKFNMYDTEIGPSRSMTTRYKESIISIKGSSTPRISSTHNLLYKQGYAKPCDI</sequence>
<evidence type="ECO:0000313" key="8">
    <source>
        <dbReference type="Proteomes" id="UP000005237"/>
    </source>
</evidence>
<evidence type="ECO:0000256" key="2">
    <source>
        <dbReference type="ARBA" id="ARBA00022692"/>
    </source>
</evidence>
<feature type="domain" description="G-protein coupled receptors family 1 profile" evidence="6">
    <location>
        <begin position="1"/>
        <end position="57"/>
    </location>
</feature>
<proteinExistence type="predicted"/>
<dbReference type="PANTHER" id="PTHR47323:SF6">
    <property type="entry name" value="G-PROTEIN COUPLED RECEPTORS FAMILY 1 PROFILE DOMAIN-CONTAINING PROTEIN"/>
    <property type="match status" value="1"/>
</dbReference>
<dbReference type="Proteomes" id="UP000005237">
    <property type="component" value="Unassembled WGS sequence"/>
</dbReference>
<evidence type="ECO:0000259" key="6">
    <source>
        <dbReference type="PROSITE" id="PS50262"/>
    </source>
</evidence>
<evidence type="ECO:0000256" key="5">
    <source>
        <dbReference type="SAM" id="Phobius"/>
    </source>
</evidence>
<dbReference type="PROSITE" id="PS50262">
    <property type="entry name" value="G_PROTEIN_RECEP_F1_2"/>
    <property type="match status" value="1"/>
</dbReference>
<dbReference type="Gene3D" id="1.20.1070.10">
    <property type="entry name" value="Rhodopsin 7-helix transmembrane proteins"/>
    <property type="match status" value="1"/>
</dbReference>
<accession>A0A8R1IBA0</accession>
<keyword evidence="4 5" id="KW-0472">Membrane</keyword>
<dbReference type="InterPro" id="IPR017452">
    <property type="entry name" value="GPCR_Rhodpsn_7TM"/>
</dbReference>